<evidence type="ECO:0000259" key="4">
    <source>
        <dbReference type="Pfam" id="PF07729"/>
    </source>
</evidence>
<dbReference type="InterPro" id="IPR011711">
    <property type="entry name" value="GntR_C"/>
</dbReference>
<keyword evidence="1" id="KW-0805">Transcription regulation</keyword>
<reference evidence="5 6" key="1">
    <citation type="submission" date="2018-03" db="EMBL/GenBank/DDBJ databases">
        <title>Genomic Encyclopedia of Type Strains, Phase III (KMG-III): the genomes of soil and plant-associated and newly described type strains.</title>
        <authorList>
            <person name="Whitman W."/>
        </authorList>
    </citation>
    <scope>NUCLEOTIDE SEQUENCE [LARGE SCALE GENOMIC DNA]</scope>
    <source>
        <strain evidence="5 6">CGMCC 4.7097</strain>
    </source>
</reference>
<organism evidence="5 6">
    <name type="scientific">Saccharothrix carnea</name>
    <dbReference type="NCBI Taxonomy" id="1280637"/>
    <lineage>
        <taxon>Bacteria</taxon>
        <taxon>Bacillati</taxon>
        <taxon>Actinomycetota</taxon>
        <taxon>Actinomycetes</taxon>
        <taxon>Pseudonocardiales</taxon>
        <taxon>Pseudonocardiaceae</taxon>
        <taxon>Saccharothrix</taxon>
    </lineage>
</organism>
<dbReference type="InterPro" id="IPR008920">
    <property type="entry name" value="TF_FadR/GntR_C"/>
</dbReference>
<evidence type="ECO:0000256" key="1">
    <source>
        <dbReference type="ARBA" id="ARBA00023015"/>
    </source>
</evidence>
<dbReference type="Gene3D" id="1.20.120.530">
    <property type="entry name" value="GntR ligand-binding domain-like"/>
    <property type="match status" value="1"/>
</dbReference>
<evidence type="ECO:0000313" key="5">
    <source>
        <dbReference type="EMBL" id="PSL51731.1"/>
    </source>
</evidence>
<dbReference type="SUPFAM" id="SSF48008">
    <property type="entry name" value="GntR ligand-binding domain-like"/>
    <property type="match status" value="1"/>
</dbReference>
<dbReference type="EMBL" id="PYAX01000018">
    <property type="protein sequence ID" value="PSL51731.1"/>
    <property type="molecule type" value="Genomic_DNA"/>
</dbReference>
<proteinExistence type="predicted"/>
<dbReference type="GO" id="GO:0003677">
    <property type="term" value="F:DNA binding"/>
    <property type="evidence" value="ECO:0007669"/>
    <property type="project" value="UniProtKB-KW"/>
</dbReference>
<accession>A0A2P8HZW5</accession>
<dbReference type="Pfam" id="PF07729">
    <property type="entry name" value="FCD"/>
    <property type="match status" value="1"/>
</dbReference>
<protein>
    <submittedName>
        <fullName evidence="5">FCD domain-containing protein</fullName>
    </submittedName>
</protein>
<keyword evidence="2" id="KW-0238">DNA-binding</keyword>
<dbReference type="AlphaFoldDB" id="A0A2P8HZW5"/>
<keyword evidence="3" id="KW-0804">Transcription</keyword>
<name>A0A2P8HZW5_SACCR</name>
<gene>
    <name evidence="5" type="ORF">B0I31_11844</name>
</gene>
<feature type="domain" description="GntR C-terminal" evidence="4">
    <location>
        <begin position="14"/>
        <end position="96"/>
    </location>
</feature>
<sequence>MILVVQRKRAGQVPQRHLDRLLDTVQRFDDALEACAGDPVLSRLLEQARVFSRAERRARRLEMIAHDPTSALDRYSIHRALVRALRAGDAEGAEAIGVADARGGISDLLRAPRSADDSPAT</sequence>
<evidence type="ECO:0000256" key="3">
    <source>
        <dbReference type="ARBA" id="ARBA00023163"/>
    </source>
</evidence>
<evidence type="ECO:0000313" key="6">
    <source>
        <dbReference type="Proteomes" id="UP000241118"/>
    </source>
</evidence>
<keyword evidence="6" id="KW-1185">Reference proteome</keyword>
<comment type="caution">
    <text evidence="5">The sequence shown here is derived from an EMBL/GenBank/DDBJ whole genome shotgun (WGS) entry which is preliminary data.</text>
</comment>
<dbReference type="Proteomes" id="UP000241118">
    <property type="component" value="Unassembled WGS sequence"/>
</dbReference>
<evidence type="ECO:0000256" key="2">
    <source>
        <dbReference type="ARBA" id="ARBA00023125"/>
    </source>
</evidence>